<dbReference type="PROSITE" id="PS01124">
    <property type="entry name" value="HTH_ARAC_FAMILY_2"/>
    <property type="match status" value="1"/>
</dbReference>
<evidence type="ECO:0000256" key="1">
    <source>
        <dbReference type="ARBA" id="ARBA00023015"/>
    </source>
</evidence>
<dbReference type="Proteomes" id="UP001201161">
    <property type="component" value="Unassembled WGS sequence"/>
</dbReference>
<keyword evidence="6" id="KW-1185">Reference proteome</keyword>
<keyword evidence="1" id="KW-0805">Transcription regulation</keyword>
<dbReference type="InterPro" id="IPR009057">
    <property type="entry name" value="Homeodomain-like_sf"/>
</dbReference>
<dbReference type="SMART" id="SM00342">
    <property type="entry name" value="HTH_ARAC"/>
    <property type="match status" value="1"/>
</dbReference>
<keyword evidence="2" id="KW-0238">DNA-binding</keyword>
<organism evidence="5 6">
    <name type="scientific">Nocardioides potassii</name>
    <dbReference type="NCBI Taxonomy" id="2911371"/>
    <lineage>
        <taxon>Bacteria</taxon>
        <taxon>Bacillati</taxon>
        <taxon>Actinomycetota</taxon>
        <taxon>Actinomycetes</taxon>
        <taxon>Propionibacteriales</taxon>
        <taxon>Nocardioidaceae</taxon>
        <taxon>Nocardioides</taxon>
    </lineage>
</organism>
<dbReference type="SUPFAM" id="SSF46689">
    <property type="entry name" value="Homeodomain-like"/>
    <property type="match status" value="1"/>
</dbReference>
<evidence type="ECO:0000259" key="4">
    <source>
        <dbReference type="PROSITE" id="PS01124"/>
    </source>
</evidence>
<dbReference type="RefSeq" id="WP_236401625.1">
    <property type="nucleotide sequence ID" value="NZ_JAKJHZ010000006.1"/>
</dbReference>
<name>A0ABS9HCC8_9ACTN</name>
<evidence type="ECO:0000256" key="2">
    <source>
        <dbReference type="ARBA" id="ARBA00023125"/>
    </source>
</evidence>
<evidence type="ECO:0000313" key="6">
    <source>
        <dbReference type="Proteomes" id="UP001201161"/>
    </source>
</evidence>
<dbReference type="Gene3D" id="1.10.10.60">
    <property type="entry name" value="Homeodomain-like"/>
    <property type="match status" value="1"/>
</dbReference>
<dbReference type="PANTHER" id="PTHR46796:SF12">
    <property type="entry name" value="HTH-TYPE DNA-BINDING TRANSCRIPTIONAL ACTIVATOR EUTR"/>
    <property type="match status" value="1"/>
</dbReference>
<gene>
    <name evidence="5" type="ORF">L2K70_09650</name>
</gene>
<reference evidence="5 6" key="1">
    <citation type="submission" date="2022-01" db="EMBL/GenBank/DDBJ databases">
        <title>Nocardioides sp. nov., an actinomycete isolated from mining soil.</title>
        <authorList>
            <person name="Liu L."/>
        </authorList>
    </citation>
    <scope>NUCLEOTIDE SEQUENCE [LARGE SCALE GENOMIC DNA]</scope>
    <source>
        <strain evidence="5 6">KLBMP 9356</strain>
    </source>
</reference>
<dbReference type="PANTHER" id="PTHR46796">
    <property type="entry name" value="HTH-TYPE TRANSCRIPTIONAL ACTIVATOR RHAS-RELATED"/>
    <property type="match status" value="1"/>
</dbReference>
<evidence type="ECO:0000256" key="3">
    <source>
        <dbReference type="ARBA" id="ARBA00023163"/>
    </source>
</evidence>
<dbReference type="InterPro" id="IPR018060">
    <property type="entry name" value="HTH_AraC"/>
</dbReference>
<dbReference type="InterPro" id="IPR018062">
    <property type="entry name" value="HTH_AraC-typ_CS"/>
</dbReference>
<protein>
    <submittedName>
        <fullName evidence="5">Helix-turn-helix transcriptional regulator</fullName>
    </submittedName>
</protein>
<keyword evidence="3" id="KW-0804">Transcription</keyword>
<dbReference type="InterPro" id="IPR050204">
    <property type="entry name" value="AraC_XylS_family_regulators"/>
</dbReference>
<proteinExistence type="predicted"/>
<dbReference type="PROSITE" id="PS00041">
    <property type="entry name" value="HTH_ARAC_FAMILY_1"/>
    <property type="match status" value="1"/>
</dbReference>
<accession>A0ABS9HCC8</accession>
<dbReference type="Pfam" id="PF12833">
    <property type="entry name" value="HTH_18"/>
    <property type="match status" value="1"/>
</dbReference>
<comment type="caution">
    <text evidence="5">The sequence shown here is derived from an EMBL/GenBank/DDBJ whole genome shotgun (WGS) entry which is preliminary data.</text>
</comment>
<sequence>MSPVRSRRGSPDAYDFEGTGDEARDWLDKAYGTDLRLSGEMGTIRHGRTDHGDVAVDHVDLDATLRFDAEPMSVLVVVDMLDGVVEYTRDGRTDQARDGDSVVSAGWQMPFTGQGAHYELRATAFTGDALTQAVRDVAPGRTADDLRFTSYVPRTPAAGARWRAIVDELASTFPGDESPIGRQDAVRLLGHTLLETFPNTVVAETSMGEVRRDSRDASPATVRRAVQVIEEEAGQDLSLARLADRCGVTPRALQYAFRRHLNCTPLAYLRRVRLDLVRQSLRDGSASTVGDVASRYGFHNPGRFASDYRQVFGENPAATLARSTP</sequence>
<dbReference type="EMBL" id="JAKJHZ010000006">
    <property type="protein sequence ID" value="MCF6377869.1"/>
    <property type="molecule type" value="Genomic_DNA"/>
</dbReference>
<feature type="domain" description="HTH araC/xylS-type" evidence="4">
    <location>
        <begin position="223"/>
        <end position="322"/>
    </location>
</feature>
<evidence type="ECO:0000313" key="5">
    <source>
        <dbReference type="EMBL" id="MCF6377869.1"/>
    </source>
</evidence>